<dbReference type="KEGG" id="pdio:PDMSB3_1114.1"/>
<protein>
    <submittedName>
        <fullName evidence="1">Uncharacterized protein</fullName>
    </submittedName>
</protein>
<dbReference type="EMBL" id="LR699554">
    <property type="protein sequence ID" value="VVD32412.1"/>
    <property type="molecule type" value="Genomic_DNA"/>
</dbReference>
<dbReference type="Proteomes" id="UP000325811">
    <property type="component" value="Chromosome II"/>
</dbReference>
<organism evidence="1 2">
    <name type="scientific">Paraburkholderia dioscoreae</name>
    <dbReference type="NCBI Taxonomy" id="2604047"/>
    <lineage>
        <taxon>Bacteria</taxon>
        <taxon>Pseudomonadati</taxon>
        <taxon>Pseudomonadota</taxon>
        <taxon>Betaproteobacteria</taxon>
        <taxon>Burkholderiales</taxon>
        <taxon>Burkholderiaceae</taxon>
        <taxon>Paraburkholderia</taxon>
    </lineage>
</organism>
<accession>A0A5Q4YXI3</accession>
<keyword evidence="2" id="KW-1185">Reference proteome</keyword>
<proteinExistence type="predicted"/>
<dbReference type="AlphaFoldDB" id="A0A5Q4YXI3"/>
<evidence type="ECO:0000313" key="2">
    <source>
        <dbReference type="Proteomes" id="UP000325811"/>
    </source>
</evidence>
<evidence type="ECO:0000313" key="1">
    <source>
        <dbReference type="EMBL" id="VVD32412.1"/>
    </source>
</evidence>
<reference evidence="1 2" key="1">
    <citation type="submission" date="2019-08" db="EMBL/GenBank/DDBJ databases">
        <authorList>
            <person name="Herpell B J."/>
        </authorList>
    </citation>
    <scope>NUCLEOTIDE SEQUENCE [LARGE SCALE GENOMIC DNA]</scope>
    <source>
        <strain evidence="2">Msb3</strain>
    </source>
</reference>
<sequence>MPAAALAPLTFSRLKTTFGGLRKARNTGLHSGITLRYDFPIRPDGQAYVRQPRQREYSNVSAASQLPVRRKSIIEHDAKNHRTQV</sequence>
<gene>
    <name evidence="1" type="ORF">PDMSB3_1114</name>
</gene>
<name>A0A5Q4YXI3_9BURK</name>